<dbReference type="Gene3D" id="1.10.287.1060">
    <property type="entry name" value="ESAT-6-like"/>
    <property type="match status" value="1"/>
</dbReference>
<name>W5WA18_9PSEU</name>
<proteinExistence type="predicted"/>
<dbReference type="Proteomes" id="UP000019225">
    <property type="component" value="Chromosome"/>
</dbReference>
<dbReference type="HOGENOM" id="CLU_2369183_0_0_11"/>
<dbReference type="STRING" id="1449976.KALB_4017"/>
<dbReference type="AlphaFoldDB" id="W5WA18"/>
<evidence type="ECO:0000313" key="2">
    <source>
        <dbReference type="Proteomes" id="UP000019225"/>
    </source>
</evidence>
<dbReference type="EMBL" id="CP007155">
    <property type="protein sequence ID" value="AHH97381.1"/>
    <property type="molecule type" value="Genomic_DNA"/>
</dbReference>
<gene>
    <name evidence="1" type="ORF">KALB_4017</name>
</gene>
<organism evidence="1 2">
    <name type="scientific">Kutzneria albida DSM 43870</name>
    <dbReference type="NCBI Taxonomy" id="1449976"/>
    <lineage>
        <taxon>Bacteria</taxon>
        <taxon>Bacillati</taxon>
        <taxon>Actinomycetota</taxon>
        <taxon>Actinomycetes</taxon>
        <taxon>Pseudonocardiales</taxon>
        <taxon>Pseudonocardiaceae</taxon>
        <taxon>Kutzneria</taxon>
    </lineage>
</organism>
<protein>
    <recommendedName>
        <fullName evidence="3">Excreted virulence factor EspC (Type VII ESX diderm)</fullName>
    </recommendedName>
</protein>
<evidence type="ECO:0008006" key="3">
    <source>
        <dbReference type="Google" id="ProtNLM"/>
    </source>
</evidence>
<keyword evidence="2" id="KW-1185">Reference proteome</keyword>
<sequence>MQPGEVKRIAGTLHNATDQADRGVTTSLAPSLTTATATAPWQSASALRDCATAWQNHLSELIGRTHQAADRLRTTSDHYAQVDQRLTKVFTDLHP</sequence>
<dbReference type="SUPFAM" id="SSF140453">
    <property type="entry name" value="EsxAB dimer-like"/>
    <property type="match status" value="1"/>
</dbReference>
<accession>W5WA18</accession>
<reference evidence="1 2" key="1">
    <citation type="journal article" date="2014" name="BMC Genomics">
        <title>Complete genome sequence of producer of the glycopeptide antibiotic Aculeximycin Kutzneria albida DSM 43870T, a representative of minor genus of Pseudonocardiaceae.</title>
        <authorList>
            <person name="Rebets Y."/>
            <person name="Tokovenko B."/>
            <person name="Lushchyk I."/>
            <person name="Ruckert C."/>
            <person name="Zaburannyi N."/>
            <person name="Bechthold A."/>
            <person name="Kalinowski J."/>
            <person name="Luzhetskyy A."/>
        </authorList>
    </citation>
    <scope>NUCLEOTIDE SEQUENCE [LARGE SCALE GENOMIC DNA]</scope>
    <source>
        <strain evidence="1">DSM 43870</strain>
    </source>
</reference>
<dbReference type="KEGG" id="kal:KALB_4017"/>
<dbReference type="InterPro" id="IPR036689">
    <property type="entry name" value="ESAT-6-like_sf"/>
</dbReference>
<evidence type="ECO:0000313" key="1">
    <source>
        <dbReference type="EMBL" id="AHH97381.1"/>
    </source>
</evidence>